<evidence type="ECO:0000256" key="2">
    <source>
        <dbReference type="SAM" id="MobiDB-lite"/>
    </source>
</evidence>
<dbReference type="RefSeq" id="WP_073084067.1">
    <property type="nucleotide sequence ID" value="NZ_FRBL01000007.1"/>
</dbReference>
<sequence length="2015" mass="224440">MRTLLALCIVLTLTVTNTMAQSDYSNLWKEVEQLETQGLSTSGAKKVDELFRKAVADKNQEQKIKALIYQLRYASVLKDSSLDYGLERLEKETAEAQGPAKAILYSMKAEILWTYLQSNSYAIMSRLDVVNDQSKDIRTWSAQRLNTAITQAYEASLAQPELLKKAPISAYSQIIDKGQNANGLQPTVYDLLAYRAINYYRSGYNTMNKPANQFELTDPAAFAPATEFAVHAFTSPDTSSLQLKALLLYQDLIAFHLKDEQKTALAEADVQRLKYVKEISVAAEKNELYNSALTHMLQTYRSSPAYATVAAMKAESLLEDLPLGFGDIKPVTPTQHQQVAQVLEIVEEALKAYPQAAGAAECQNIKNRVLFPEMELTTEKVNVPGQALRILSKYRNTGTAYFKLIPVTESQWSKALTEMKWYDETELFRKIITNTPAVRSWNQPLPAGTDHFGHAAEVKVDALQPGMYLLLMSTNNTFSTNDNLMVGKFFDVSDIAFLTSDSTLYALDRTTGQPLPGARLDISTMTPNPDTKQLDKIFSGSADNNGKITVAYSTKRYADKWMLWTYKNQQLIVSNINDYSFRIRGGYVQPVKEDNRRLFFFTDRGLYRPGQVLYFKGIVLEKAGNNDSRVLAGFKTTVHLHDANNEIVDSVVVTANDFGAFSGKFTLPLGRLTGTYRLTDAITNASTNFNVEEYKRPKFEVKFDPVKIAYRVGDTVTANGKAIAFAGNNVDGAKVSYRVVRVPRFPYPWLGYKYYIPRGNSQEIVSGTTVTDAQGKFNIQFTAIPDKTIDTALAPYFVYQVSATVTDINGETRSQTQDINAGYNTLLLSVQVDAWNKVKITTTNLNGEFEAANLQLRLQPLKPVERLLRTRYWEEPDQFIYSAEEYARLFPLDVYKDEDQLEKRPLLPAVFEKQLSSVKEGITDPGYSKLKPGFYQLEVTATPAKGKPVVQKEIFEVTEPGKETMPYPMYSWYYTENKTYKPGQQAVVKVASAKDAYVLQEEMRGEQPTVITAFKLTGTDTRKYDLTQKDLGGAQVNFNWIRDNRFQHIAIMFPVATDDKSLKVELASHRDKLAPGEKEKWSVKVSGENAQQAEASFLAGMYDASLDALRPFSWNLPVLGVTNYMRGGLSMSDNSGSESASIISYLEDKNKYTNVVYPSLNWFGWGLDLSGASRLYMRGAGAPAAAMMVKESRSAKRAAPAGGIAKMEMADAAAGTGTVPPPPAPEAPANSSANAPAKARTNFNETAFFFPDLRTDANGNVSFEFTMPEALTKWKFQGLAHTKAAAFGLLTQEIVTQKTLMVQPFAPRFMREGDKINFTAKISNLADSPLIGQAHLELLDAATMQPVDGWFQNIFPVQHFTAKAGQSTQVSFPLQVPNGFGSTLIYRITAQAGNFSDGEENALPVLTNRMLVTESVPLSMIGDGTKTVNFKKLEESDASETLQQHAVTVEYTSNPAWYAVQALPYLMEFPYDCAEQVFNRYYANVLGGWIVSQRPAIKEIFEKWKTANTAALMSNLEKNQDLKSLLLQQTPWVLDAKNENQQKHNIAKLFDAANIRTGADVALQQLAAKQNHNGSFPWFAGLSDDRFITQYIVAGIGRLNGLTGNTNGQANTIAEKAIKYLDAKLVADYKRMISQKIKPENQHVYGIDIQYLYARSFFDVAKSAEVTTLHNYYLKLAKKDWLKFTLYEKAMAALLFHRLHDNVTATAIVKSLKENAIVSPEMGMYWKSNTGGYFWSQAPVETQAMLIDAFTTVAGDKQSAAQMKTWLLKNKQTNNWNTTKATADGCYAMLIGGDNWLAAVPSVDIKLGAVDISSASSDAEAGTGYIRKQFNGKDVKPAMGKIEVAVKGSKGQPSWGAVYWQYFEQLDKITAAQTPLTIEKQLYKEVNAANGPVLTQLNDGNQLHVGDKLKARIVLRVDRDMEYVHLKDMRAAAFEPLNVLSTAKYQGGMGYYESTKDASTDFFFNALPKGTWVFEYPMYVTHEGTFSNGVATVQCMYAPEFNAHSEGINVKVVEK</sequence>
<feature type="compositionally biased region" description="Low complexity" evidence="2">
    <location>
        <begin position="1227"/>
        <end position="1236"/>
    </location>
</feature>
<dbReference type="Proteomes" id="UP000184420">
    <property type="component" value="Unassembled WGS sequence"/>
</dbReference>
<organism evidence="5 6">
    <name type="scientific">Chitinophaga jiangningensis</name>
    <dbReference type="NCBI Taxonomy" id="1419482"/>
    <lineage>
        <taxon>Bacteria</taxon>
        <taxon>Pseudomonadati</taxon>
        <taxon>Bacteroidota</taxon>
        <taxon>Chitinophagia</taxon>
        <taxon>Chitinophagales</taxon>
        <taxon>Chitinophagaceae</taxon>
        <taxon>Chitinophaga</taxon>
    </lineage>
</organism>
<comment type="similarity">
    <text evidence="1">Belongs to the protease inhibitor I39 (alpha-2-macroglobulin) family. Bacterial alpha-2-macroglobulin subfamily.</text>
</comment>
<feature type="region of interest" description="Disordered" evidence="2">
    <location>
        <begin position="1213"/>
        <end position="1236"/>
    </location>
</feature>
<evidence type="ECO:0000256" key="3">
    <source>
        <dbReference type="SAM" id="SignalP"/>
    </source>
</evidence>
<dbReference type="InterPro" id="IPR051802">
    <property type="entry name" value="YfhM-like"/>
</dbReference>
<evidence type="ECO:0000256" key="1">
    <source>
        <dbReference type="ARBA" id="ARBA00010556"/>
    </source>
</evidence>
<dbReference type="InterPro" id="IPR002890">
    <property type="entry name" value="MG2"/>
</dbReference>
<dbReference type="InterPro" id="IPR008930">
    <property type="entry name" value="Terpenoid_cyclase/PrenylTrfase"/>
</dbReference>
<dbReference type="PANTHER" id="PTHR40094:SF1">
    <property type="entry name" value="UBIQUITIN DOMAIN-CONTAINING PROTEIN"/>
    <property type="match status" value="1"/>
</dbReference>
<dbReference type="PANTHER" id="PTHR40094">
    <property type="entry name" value="ALPHA-2-MACROGLOBULIN HOMOLOG"/>
    <property type="match status" value="1"/>
</dbReference>
<dbReference type="EMBL" id="FRBL01000007">
    <property type="protein sequence ID" value="SHM24740.1"/>
    <property type="molecule type" value="Genomic_DNA"/>
</dbReference>
<feature type="chain" id="PRO_5013155922" evidence="3">
    <location>
        <begin position="21"/>
        <end position="2015"/>
    </location>
</feature>
<evidence type="ECO:0000259" key="4">
    <source>
        <dbReference type="SMART" id="SM01360"/>
    </source>
</evidence>
<keyword evidence="3" id="KW-0732">Signal</keyword>
<dbReference type="InterPro" id="IPR001599">
    <property type="entry name" value="Macroglobln_a2"/>
</dbReference>
<evidence type="ECO:0000313" key="5">
    <source>
        <dbReference type="EMBL" id="SHM24740.1"/>
    </source>
</evidence>
<dbReference type="InterPro" id="IPR041246">
    <property type="entry name" value="Bact_MG10"/>
</dbReference>
<keyword evidence="6" id="KW-1185">Reference proteome</keyword>
<dbReference type="SMART" id="SM01360">
    <property type="entry name" value="A2M"/>
    <property type="match status" value="1"/>
</dbReference>
<accession>A0A1M7H8A7</accession>
<dbReference type="GO" id="GO:0004866">
    <property type="term" value="F:endopeptidase inhibitor activity"/>
    <property type="evidence" value="ECO:0007669"/>
    <property type="project" value="InterPro"/>
</dbReference>
<feature type="domain" description="Alpha-2-macroglobulin" evidence="4">
    <location>
        <begin position="1246"/>
        <end position="1336"/>
    </location>
</feature>
<name>A0A1M7H8A7_9BACT</name>
<dbReference type="STRING" id="1419482.SAMN05444266_107123"/>
<gene>
    <name evidence="5" type="ORF">SAMN05444266_107123</name>
</gene>
<dbReference type="Gene3D" id="2.60.40.1930">
    <property type="match status" value="1"/>
</dbReference>
<evidence type="ECO:0000313" key="6">
    <source>
        <dbReference type="Proteomes" id="UP000184420"/>
    </source>
</evidence>
<proteinExistence type="inferred from homology"/>
<dbReference type="Pfam" id="PF01835">
    <property type="entry name" value="MG2"/>
    <property type="match status" value="1"/>
</dbReference>
<feature type="signal peptide" evidence="3">
    <location>
        <begin position="1"/>
        <end position="20"/>
    </location>
</feature>
<protein>
    <submittedName>
        <fullName evidence="5">MG2 domain-containing protein</fullName>
    </submittedName>
</protein>
<dbReference type="SUPFAM" id="SSF48239">
    <property type="entry name" value="Terpenoid cyclases/Protein prenyltransferases"/>
    <property type="match status" value="1"/>
</dbReference>
<dbReference type="Gene3D" id="1.50.10.20">
    <property type="match status" value="1"/>
</dbReference>
<dbReference type="Pfam" id="PF00207">
    <property type="entry name" value="A2M"/>
    <property type="match status" value="1"/>
</dbReference>
<dbReference type="Pfam" id="PF17973">
    <property type="entry name" value="bMG10"/>
    <property type="match status" value="1"/>
</dbReference>
<reference evidence="5 6" key="1">
    <citation type="submission" date="2016-11" db="EMBL/GenBank/DDBJ databases">
        <authorList>
            <person name="Jaros S."/>
            <person name="Januszkiewicz K."/>
            <person name="Wedrychowicz H."/>
        </authorList>
    </citation>
    <scope>NUCLEOTIDE SEQUENCE [LARGE SCALE GENOMIC DNA]</scope>
    <source>
        <strain evidence="5 6">DSM 27406</strain>
    </source>
</reference>